<keyword evidence="3" id="KW-0645">Protease</keyword>
<dbReference type="NCBIfam" id="TIGR02281">
    <property type="entry name" value="clan_AA_DTGA"/>
    <property type="match status" value="1"/>
</dbReference>
<dbReference type="GO" id="GO:0004190">
    <property type="term" value="F:aspartic-type endopeptidase activity"/>
    <property type="evidence" value="ECO:0007669"/>
    <property type="project" value="InterPro"/>
</dbReference>
<dbReference type="Pfam" id="PF13975">
    <property type="entry name" value="gag-asp_proteas"/>
    <property type="match status" value="1"/>
</dbReference>
<protein>
    <submittedName>
        <fullName evidence="3">Clan AA aspartic protease (TIGR02281 family)</fullName>
    </submittedName>
</protein>
<sequence length="171" mass="17634">MVNRFVVIALGAVAATAAIAPRLSTGGAGAATGESIYTADIAKAKRQGGGDELVLQRDDTGQFYLTATIGHEDVTFLVDTGADLVALTEETAERLGVLPAEDRFLPLMKTASGTGYGAPIMLDSVEIGGATYRQVEAVVMKGLATDLMGQSVLGRVGALEMTGDSMVIRPS</sequence>
<dbReference type="InterPro" id="IPR021109">
    <property type="entry name" value="Peptidase_aspartic_dom_sf"/>
</dbReference>
<dbReference type="InterPro" id="IPR001995">
    <property type="entry name" value="Peptidase_A2_cat"/>
</dbReference>
<dbReference type="InterPro" id="IPR034122">
    <property type="entry name" value="Retropepsin-like_bacterial"/>
</dbReference>
<comment type="caution">
    <text evidence="3">The sequence shown here is derived from an EMBL/GenBank/DDBJ whole genome shotgun (WGS) entry which is preliminary data.</text>
</comment>
<dbReference type="OrthoDB" id="7595324at2"/>
<dbReference type="InterPro" id="IPR001969">
    <property type="entry name" value="Aspartic_peptidase_AS"/>
</dbReference>
<name>A0A2N0HJM6_9SPHN</name>
<dbReference type="Proteomes" id="UP000232587">
    <property type="component" value="Unassembled WGS sequence"/>
</dbReference>
<accession>A0A2N0HJM6</accession>
<dbReference type="PROSITE" id="PS50175">
    <property type="entry name" value="ASP_PROT_RETROV"/>
    <property type="match status" value="1"/>
</dbReference>
<dbReference type="PROSITE" id="PS00141">
    <property type="entry name" value="ASP_PROTEASE"/>
    <property type="match status" value="1"/>
</dbReference>
<dbReference type="Gene3D" id="2.40.70.10">
    <property type="entry name" value="Acid Proteases"/>
    <property type="match status" value="1"/>
</dbReference>
<dbReference type="CDD" id="cd05483">
    <property type="entry name" value="retropepsin_like_bacteria"/>
    <property type="match status" value="1"/>
</dbReference>
<dbReference type="InterPro" id="IPR011969">
    <property type="entry name" value="Clan_AA_Asp_peptidase_C"/>
</dbReference>
<dbReference type="AlphaFoldDB" id="A0A2N0HJM6"/>
<evidence type="ECO:0000259" key="2">
    <source>
        <dbReference type="PROSITE" id="PS50175"/>
    </source>
</evidence>
<evidence type="ECO:0000256" key="1">
    <source>
        <dbReference type="ARBA" id="ARBA00022801"/>
    </source>
</evidence>
<gene>
    <name evidence="3" type="ORF">B0I00_1369</name>
</gene>
<dbReference type="RefSeq" id="WP_100866650.1">
    <property type="nucleotide sequence ID" value="NZ_PHUF01000003.1"/>
</dbReference>
<evidence type="ECO:0000313" key="4">
    <source>
        <dbReference type="Proteomes" id="UP000232587"/>
    </source>
</evidence>
<feature type="domain" description="Peptidase A2" evidence="2">
    <location>
        <begin position="74"/>
        <end position="115"/>
    </location>
</feature>
<reference evidence="3 4" key="1">
    <citation type="submission" date="2017-11" db="EMBL/GenBank/DDBJ databases">
        <title>Genomic Encyclopedia of Type Strains, Phase III (KMG-III): the genomes of soil and plant-associated and newly described type strains.</title>
        <authorList>
            <person name="Whitman W."/>
        </authorList>
    </citation>
    <scope>NUCLEOTIDE SEQUENCE [LARGE SCALE GENOMIC DNA]</scope>
    <source>
        <strain evidence="3 4">CGMCC 1.12274</strain>
    </source>
</reference>
<evidence type="ECO:0000313" key="3">
    <source>
        <dbReference type="EMBL" id="PKB19140.1"/>
    </source>
</evidence>
<organism evidence="3 4">
    <name type="scientific">Novosphingobium kunmingense</name>
    <dbReference type="NCBI Taxonomy" id="1211806"/>
    <lineage>
        <taxon>Bacteria</taxon>
        <taxon>Pseudomonadati</taxon>
        <taxon>Pseudomonadota</taxon>
        <taxon>Alphaproteobacteria</taxon>
        <taxon>Sphingomonadales</taxon>
        <taxon>Sphingomonadaceae</taxon>
        <taxon>Novosphingobium</taxon>
    </lineage>
</organism>
<dbReference type="SUPFAM" id="SSF50630">
    <property type="entry name" value="Acid proteases"/>
    <property type="match status" value="1"/>
</dbReference>
<dbReference type="GO" id="GO:0006508">
    <property type="term" value="P:proteolysis"/>
    <property type="evidence" value="ECO:0007669"/>
    <property type="project" value="UniProtKB-KW"/>
</dbReference>
<proteinExistence type="predicted"/>
<keyword evidence="1" id="KW-0378">Hydrolase</keyword>
<dbReference type="EMBL" id="PHUF01000003">
    <property type="protein sequence ID" value="PKB19140.1"/>
    <property type="molecule type" value="Genomic_DNA"/>
</dbReference>
<keyword evidence="4" id="KW-1185">Reference proteome</keyword>